<evidence type="ECO:0000256" key="2">
    <source>
        <dbReference type="ARBA" id="ARBA00023125"/>
    </source>
</evidence>
<accession>A0ABT7YP19</accession>
<dbReference type="PROSITE" id="PS50977">
    <property type="entry name" value="HTH_TETR_2"/>
    <property type="match status" value="1"/>
</dbReference>
<reference evidence="6" key="1">
    <citation type="submission" date="2023-06" db="EMBL/GenBank/DDBJ databases">
        <title>Gycomyces niveus sp.nov., a novel actinomycete isolated from soil in Shouguang.</title>
        <authorList>
            <person name="Yang X."/>
            <person name="Zhao J."/>
        </authorList>
    </citation>
    <scope>NUCLEOTIDE SEQUENCE</scope>
    <source>
        <strain evidence="6">NEAU C2</strain>
    </source>
</reference>
<comment type="caution">
    <text evidence="6">The sequence shown here is derived from an EMBL/GenBank/DDBJ whole genome shotgun (WGS) entry which is preliminary data.</text>
</comment>
<keyword evidence="2 4" id="KW-0238">DNA-binding</keyword>
<dbReference type="Gene3D" id="1.10.357.10">
    <property type="entry name" value="Tetracycline Repressor, domain 2"/>
    <property type="match status" value="1"/>
</dbReference>
<dbReference type="PANTHER" id="PTHR30055:SF148">
    <property type="entry name" value="TETR-FAMILY TRANSCRIPTIONAL REGULATOR"/>
    <property type="match status" value="1"/>
</dbReference>
<dbReference type="InterPro" id="IPR011075">
    <property type="entry name" value="TetR_C"/>
</dbReference>
<evidence type="ECO:0000313" key="7">
    <source>
        <dbReference type="Proteomes" id="UP001171902"/>
    </source>
</evidence>
<evidence type="ECO:0000256" key="3">
    <source>
        <dbReference type="ARBA" id="ARBA00023163"/>
    </source>
</evidence>
<dbReference type="SUPFAM" id="SSF48498">
    <property type="entry name" value="Tetracyclin repressor-like, C-terminal domain"/>
    <property type="match status" value="1"/>
</dbReference>
<dbReference type="Pfam" id="PF00440">
    <property type="entry name" value="TetR_N"/>
    <property type="match status" value="1"/>
</dbReference>
<feature type="DNA-binding region" description="H-T-H motif" evidence="4">
    <location>
        <begin position="31"/>
        <end position="50"/>
    </location>
</feature>
<evidence type="ECO:0000256" key="1">
    <source>
        <dbReference type="ARBA" id="ARBA00023015"/>
    </source>
</evidence>
<dbReference type="InterPro" id="IPR050109">
    <property type="entry name" value="HTH-type_TetR-like_transc_reg"/>
</dbReference>
<gene>
    <name evidence="6" type="ORF">QWI33_10405</name>
</gene>
<evidence type="ECO:0000313" key="6">
    <source>
        <dbReference type="EMBL" id="MDN3240139.1"/>
    </source>
</evidence>
<keyword evidence="7" id="KW-1185">Reference proteome</keyword>
<protein>
    <submittedName>
        <fullName evidence="6">TetR/AcrR family transcriptional regulator</fullName>
    </submittedName>
</protein>
<sequence length="194" mass="21493">MASRRRGEELEQAILDAVWDEFREVGYAKLTMEGVAKRAGTSKPVLYRRWSSRVEMMIACAANRVPKASMVPETGTLRGDTVALLTLAAERMRMVGQTAMLGMLAEVSADPEARNVLIIGLVNEIAKSLSETVYARAIARGELAPEHLTERLRRLPIDLLRNEFILYGEVDTDTLEQILDQVVLPALRARGATV</sequence>
<organism evidence="6 7">
    <name type="scientific">Glycomyces tritici</name>
    <dbReference type="NCBI Taxonomy" id="2665176"/>
    <lineage>
        <taxon>Bacteria</taxon>
        <taxon>Bacillati</taxon>
        <taxon>Actinomycetota</taxon>
        <taxon>Actinomycetes</taxon>
        <taxon>Glycomycetales</taxon>
        <taxon>Glycomycetaceae</taxon>
        <taxon>Glycomyces</taxon>
    </lineage>
</organism>
<dbReference type="InterPro" id="IPR036271">
    <property type="entry name" value="Tet_transcr_reg_TetR-rel_C_sf"/>
</dbReference>
<dbReference type="Gene3D" id="1.10.10.60">
    <property type="entry name" value="Homeodomain-like"/>
    <property type="match status" value="1"/>
</dbReference>
<evidence type="ECO:0000256" key="4">
    <source>
        <dbReference type="PROSITE-ProRule" id="PRU00335"/>
    </source>
</evidence>
<feature type="domain" description="HTH tetR-type" evidence="5">
    <location>
        <begin position="8"/>
        <end position="68"/>
    </location>
</feature>
<dbReference type="RefSeq" id="WP_289957185.1">
    <property type="nucleotide sequence ID" value="NZ_JAUEMJ010000002.1"/>
</dbReference>
<evidence type="ECO:0000259" key="5">
    <source>
        <dbReference type="PROSITE" id="PS50977"/>
    </source>
</evidence>
<dbReference type="PANTHER" id="PTHR30055">
    <property type="entry name" value="HTH-TYPE TRANSCRIPTIONAL REGULATOR RUTR"/>
    <property type="match status" value="1"/>
</dbReference>
<dbReference type="Pfam" id="PF16859">
    <property type="entry name" value="TetR_C_11"/>
    <property type="match status" value="1"/>
</dbReference>
<dbReference type="InterPro" id="IPR001647">
    <property type="entry name" value="HTH_TetR"/>
</dbReference>
<name>A0ABT7YP19_9ACTN</name>
<keyword evidence="1" id="KW-0805">Transcription regulation</keyword>
<dbReference type="SUPFAM" id="SSF46689">
    <property type="entry name" value="Homeodomain-like"/>
    <property type="match status" value="1"/>
</dbReference>
<keyword evidence="3" id="KW-0804">Transcription</keyword>
<proteinExistence type="predicted"/>
<dbReference type="Proteomes" id="UP001171902">
    <property type="component" value="Unassembled WGS sequence"/>
</dbReference>
<dbReference type="EMBL" id="JAUEMJ010000002">
    <property type="protein sequence ID" value="MDN3240139.1"/>
    <property type="molecule type" value="Genomic_DNA"/>
</dbReference>
<dbReference type="InterPro" id="IPR009057">
    <property type="entry name" value="Homeodomain-like_sf"/>
</dbReference>